<name>A0A7J6V815_THATH</name>
<reference evidence="2 3" key="1">
    <citation type="submission" date="2020-06" db="EMBL/GenBank/DDBJ databases">
        <title>Transcriptomic and genomic resources for Thalictrum thalictroides and T. hernandezii: Facilitating candidate gene discovery in an emerging model plant lineage.</title>
        <authorList>
            <person name="Arias T."/>
            <person name="Riano-Pachon D.M."/>
            <person name="Di Stilio V.S."/>
        </authorList>
    </citation>
    <scope>NUCLEOTIDE SEQUENCE [LARGE SCALE GENOMIC DNA]</scope>
    <source>
        <strain evidence="3">cv. WT478/WT964</strain>
        <tissue evidence="2">Leaves</tissue>
    </source>
</reference>
<evidence type="ECO:0000256" key="1">
    <source>
        <dbReference type="SAM" id="MobiDB-lite"/>
    </source>
</evidence>
<dbReference type="AlphaFoldDB" id="A0A7J6V815"/>
<organism evidence="2 3">
    <name type="scientific">Thalictrum thalictroides</name>
    <name type="common">Rue-anemone</name>
    <name type="synonym">Anemone thalictroides</name>
    <dbReference type="NCBI Taxonomy" id="46969"/>
    <lineage>
        <taxon>Eukaryota</taxon>
        <taxon>Viridiplantae</taxon>
        <taxon>Streptophyta</taxon>
        <taxon>Embryophyta</taxon>
        <taxon>Tracheophyta</taxon>
        <taxon>Spermatophyta</taxon>
        <taxon>Magnoliopsida</taxon>
        <taxon>Ranunculales</taxon>
        <taxon>Ranunculaceae</taxon>
        <taxon>Thalictroideae</taxon>
        <taxon>Thalictrum</taxon>
    </lineage>
</organism>
<accession>A0A7J6V815</accession>
<feature type="region of interest" description="Disordered" evidence="1">
    <location>
        <begin position="1"/>
        <end position="25"/>
    </location>
</feature>
<proteinExistence type="predicted"/>
<protein>
    <submittedName>
        <fullName evidence="2">Uncharacterized protein</fullName>
    </submittedName>
</protein>
<evidence type="ECO:0000313" key="2">
    <source>
        <dbReference type="EMBL" id="KAF5181259.1"/>
    </source>
</evidence>
<dbReference type="EMBL" id="JABWDY010036363">
    <property type="protein sequence ID" value="KAF5181259.1"/>
    <property type="molecule type" value="Genomic_DNA"/>
</dbReference>
<feature type="compositionally biased region" description="Low complexity" evidence="1">
    <location>
        <begin position="76"/>
        <end position="94"/>
    </location>
</feature>
<gene>
    <name evidence="2" type="ORF">FRX31_029154</name>
</gene>
<comment type="caution">
    <text evidence="2">The sequence shown here is derived from an EMBL/GenBank/DDBJ whole genome shotgun (WGS) entry which is preliminary data.</text>
</comment>
<keyword evidence="3" id="KW-1185">Reference proteome</keyword>
<feature type="region of interest" description="Disordered" evidence="1">
    <location>
        <begin position="76"/>
        <end position="95"/>
    </location>
</feature>
<feature type="non-terminal residue" evidence="2">
    <location>
        <position position="1"/>
    </location>
</feature>
<evidence type="ECO:0000313" key="3">
    <source>
        <dbReference type="Proteomes" id="UP000554482"/>
    </source>
</evidence>
<dbReference type="Proteomes" id="UP000554482">
    <property type="component" value="Unassembled WGS sequence"/>
</dbReference>
<sequence>NDPLSQVLGPDRYGRTRALGSGGAPSKLELVPQHMAIVTQYEERFASMEQNINRLTNLGQCVAVGQYTQLLAGFTPTSTNPSPTNFPVSSPTSSAPNIANPVASIPQVVVKLKAIRAIRYGL</sequence>